<dbReference type="RefSeq" id="WP_067914489.1">
    <property type="nucleotide sequence ID" value="NZ_KQ954248.1"/>
</dbReference>
<name>A0A117US71_9SPHN</name>
<dbReference type="Proteomes" id="UP000058012">
    <property type="component" value="Unassembled WGS sequence"/>
</dbReference>
<proteinExistence type="predicted"/>
<gene>
    <name evidence="1" type="ORF">AQZ52_17935</name>
</gene>
<evidence type="ECO:0000313" key="1">
    <source>
        <dbReference type="EMBL" id="KUR69881.1"/>
    </source>
</evidence>
<keyword evidence="2" id="KW-1185">Reference proteome</keyword>
<sequence length="109" mass="11723">MLHFSNFDDVACIANGITITNPAMVARLRNQAHHLSASDIAAHLAGAIANATDAAHALAWEEAQFGEGRPETQVDQEYFEELVAAWSIIATEHQIASLDACLLEATSIH</sequence>
<reference evidence="1 2" key="1">
    <citation type="submission" date="2015-10" db="EMBL/GenBank/DDBJ databases">
        <title>Draft genome sequence of Novosphingobium fuchskuhlense DSM 25065 isolated from a surface water sample of the southwest basin of Lake Grosse Fuchskuhle.</title>
        <authorList>
            <person name="Ruckert C."/>
            <person name="Winkler A."/>
            <person name="Glaeser J."/>
            <person name="Grossart H.-P."/>
            <person name="Kalinowski J."/>
            <person name="Glaeser S."/>
        </authorList>
    </citation>
    <scope>NUCLEOTIDE SEQUENCE [LARGE SCALE GENOMIC DNA]</scope>
    <source>
        <strain evidence="1 2">FNE08-7</strain>
    </source>
</reference>
<comment type="caution">
    <text evidence="1">The sequence shown here is derived from an EMBL/GenBank/DDBJ whole genome shotgun (WGS) entry which is preliminary data.</text>
</comment>
<dbReference type="AlphaFoldDB" id="A0A117US71"/>
<accession>A0A117US71</accession>
<dbReference type="EMBL" id="LLZS01000012">
    <property type="protein sequence ID" value="KUR69881.1"/>
    <property type="molecule type" value="Genomic_DNA"/>
</dbReference>
<dbReference type="OrthoDB" id="7576171at2"/>
<evidence type="ECO:0000313" key="2">
    <source>
        <dbReference type="Proteomes" id="UP000058012"/>
    </source>
</evidence>
<protein>
    <submittedName>
        <fullName evidence="1">Uncharacterized protein</fullName>
    </submittedName>
</protein>
<organism evidence="1 2">
    <name type="scientific">Novosphingobium fuchskuhlense</name>
    <dbReference type="NCBI Taxonomy" id="1117702"/>
    <lineage>
        <taxon>Bacteria</taxon>
        <taxon>Pseudomonadati</taxon>
        <taxon>Pseudomonadota</taxon>
        <taxon>Alphaproteobacteria</taxon>
        <taxon>Sphingomonadales</taxon>
        <taxon>Sphingomonadaceae</taxon>
        <taxon>Novosphingobium</taxon>
    </lineage>
</organism>